<dbReference type="PANTHER" id="PTHR31633:SF1">
    <property type="entry name" value="H_ACA RIBONUCLEOPROTEIN COMPLEX NON-CORE SUBUNIT NAF1"/>
    <property type="match status" value="1"/>
</dbReference>
<feature type="compositionally biased region" description="Low complexity" evidence="10">
    <location>
        <begin position="556"/>
        <end position="568"/>
    </location>
</feature>
<evidence type="ECO:0000256" key="9">
    <source>
        <dbReference type="ARBA" id="ARBA00076743"/>
    </source>
</evidence>
<dbReference type="GO" id="GO:0005634">
    <property type="term" value="C:nucleus"/>
    <property type="evidence" value="ECO:0007669"/>
    <property type="project" value="UniProtKB-SubCell"/>
</dbReference>
<feature type="compositionally biased region" description="Basic and acidic residues" evidence="10">
    <location>
        <begin position="113"/>
        <end position="143"/>
    </location>
</feature>
<dbReference type="InterPro" id="IPR038664">
    <property type="entry name" value="Gar1/Naf1_Cbf5-bd_sf"/>
</dbReference>
<dbReference type="Gene3D" id="2.40.10.230">
    <property type="entry name" value="Probable tRNA pseudouridine synthase domain"/>
    <property type="match status" value="1"/>
</dbReference>
<dbReference type="PANTHER" id="PTHR31633">
    <property type="entry name" value="H/ACA RIBONUCLEOPROTEIN COMPLEX NON-CORE SUBUNIT NAF1"/>
    <property type="match status" value="1"/>
</dbReference>
<dbReference type="GO" id="GO:0001522">
    <property type="term" value="P:pseudouridine synthesis"/>
    <property type="evidence" value="ECO:0007669"/>
    <property type="project" value="InterPro"/>
</dbReference>
<organism evidence="11 12">
    <name type="scientific">Aspergillus bertholletiae</name>
    <dbReference type="NCBI Taxonomy" id="1226010"/>
    <lineage>
        <taxon>Eukaryota</taxon>
        <taxon>Fungi</taxon>
        <taxon>Dikarya</taxon>
        <taxon>Ascomycota</taxon>
        <taxon>Pezizomycotina</taxon>
        <taxon>Eurotiomycetes</taxon>
        <taxon>Eurotiomycetidae</taxon>
        <taxon>Eurotiales</taxon>
        <taxon>Aspergillaceae</taxon>
        <taxon>Aspergillus</taxon>
        <taxon>Aspergillus subgen. Circumdati</taxon>
    </lineage>
</organism>
<dbReference type="Proteomes" id="UP000326198">
    <property type="component" value="Unassembled WGS sequence"/>
</dbReference>
<evidence type="ECO:0000256" key="5">
    <source>
        <dbReference type="ARBA" id="ARBA00022552"/>
    </source>
</evidence>
<dbReference type="SUPFAM" id="SSF50447">
    <property type="entry name" value="Translation proteins"/>
    <property type="match status" value="1"/>
</dbReference>
<feature type="compositionally biased region" description="Polar residues" evidence="10">
    <location>
        <begin position="66"/>
        <end position="78"/>
    </location>
</feature>
<evidence type="ECO:0000256" key="1">
    <source>
        <dbReference type="ARBA" id="ARBA00004123"/>
    </source>
</evidence>
<evidence type="ECO:0000313" key="12">
    <source>
        <dbReference type="Proteomes" id="UP000326198"/>
    </source>
</evidence>
<evidence type="ECO:0000256" key="10">
    <source>
        <dbReference type="SAM" id="MobiDB-lite"/>
    </source>
</evidence>
<comment type="subcellular location">
    <subcellularLocation>
        <location evidence="1">Nucleus</location>
    </subcellularLocation>
</comment>
<feature type="compositionally biased region" description="Acidic residues" evidence="10">
    <location>
        <begin position="209"/>
        <end position="225"/>
    </location>
</feature>
<feature type="region of interest" description="Disordered" evidence="10">
    <location>
        <begin position="380"/>
        <end position="594"/>
    </location>
</feature>
<dbReference type="GO" id="GO:0003723">
    <property type="term" value="F:RNA binding"/>
    <property type="evidence" value="ECO:0007669"/>
    <property type="project" value="UniProtKB-KW"/>
</dbReference>
<feature type="compositionally biased region" description="Basic and acidic residues" evidence="10">
    <location>
        <begin position="416"/>
        <end position="425"/>
    </location>
</feature>
<dbReference type="InterPro" id="IPR009000">
    <property type="entry name" value="Transl_B-barrel_sf"/>
</dbReference>
<feature type="compositionally biased region" description="Acidic residues" evidence="10">
    <location>
        <begin position="188"/>
        <end position="201"/>
    </location>
</feature>
<keyword evidence="4" id="KW-0690">Ribosome biogenesis</keyword>
<proteinExistence type="inferred from homology"/>
<reference evidence="11 12" key="1">
    <citation type="submission" date="2019-04" db="EMBL/GenBank/DDBJ databases">
        <title>Friends and foes A comparative genomics studyof 23 Aspergillus species from section Flavi.</title>
        <authorList>
            <consortium name="DOE Joint Genome Institute"/>
            <person name="Kjaerbolling I."/>
            <person name="Vesth T."/>
            <person name="Frisvad J.C."/>
            <person name="Nybo J.L."/>
            <person name="Theobald S."/>
            <person name="Kildgaard S."/>
            <person name="Isbrandt T."/>
            <person name="Kuo A."/>
            <person name="Sato A."/>
            <person name="Lyhne E.K."/>
            <person name="Kogle M.E."/>
            <person name="Wiebenga A."/>
            <person name="Kun R.S."/>
            <person name="Lubbers R.J."/>
            <person name="Makela M.R."/>
            <person name="Barry K."/>
            <person name="Chovatia M."/>
            <person name="Clum A."/>
            <person name="Daum C."/>
            <person name="Haridas S."/>
            <person name="He G."/>
            <person name="LaButti K."/>
            <person name="Lipzen A."/>
            <person name="Mondo S."/>
            <person name="Riley R."/>
            <person name="Salamov A."/>
            <person name="Simmons B.A."/>
            <person name="Magnuson J.K."/>
            <person name="Henrissat B."/>
            <person name="Mortensen U.H."/>
            <person name="Larsen T.O."/>
            <person name="Devries R.P."/>
            <person name="Grigoriev I.V."/>
            <person name="Machida M."/>
            <person name="Baker S.E."/>
            <person name="Andersen M.R."/>
        </authorList>
    </citation>
    <scope>NUCLEOTIDE SEQUENCE [LARGE SCALE GENOMIC DNA]</scope>
    <source>
        <strain evidence="11 12">IBT 29228</strain>
    </source>
</reference>
<dbReference type="GO" id="GO:0006364">
    <property type="term" value="P:rRNA processing"/>
    <property type="evidence" value="ECO:0007669"/>
    <property type="project" value="UniProtKB-KW"/>
</dbReference>
<dbReference type="GO" id="GO:0005732">
    <property type="term" value="C:sno(s)RNA-containing ribonucleoprotein complex"/>
    <property type="evidence" value="ECO:0007669"/>
    <property type="project" value="InterPro"/>
</dbReference>
<dbReference type="AlphaFoldDB" id="A0A5N7B0P0"/>
<evidence type="ECO:0000256" key="6">
    <source>
        <dbReference type="ARBA" id="ARBA00022553"/>
    </source>
</evidence>
<evidence type="ECO:0000256" key="3">
    <source>
        <dbReference type="ARBA" id="ARBA00021438"/>
    </source>
</evidence>
<evidence type="ECO:0000256" key="4">
    <source>
        <dbReference type="ARBA" id="ARBA00022517"/>
    </source>
</evidence>
<keyword evidence="5" id="KW-0698">rRNA processing</keyword>
<dbReference type="InterPro" id="IPR007504">
    <property type="entry name" value="H/ACA_rnp_Gar1/Naf1"/>
</dbReference>
<evidence type="ECO:0000313" key="11">
    <source>
        <dbReference type="EMBL" id="KAE8375186.1"/>
    </source>
</evidence>
<feature type="compositionally biased region" description="Acidic residues" evidence="10">
    <location>
        <begin position="389"/>
        <end position="403"/>
    </location>
</feature>
<feature type="compositionally biased region" description="Low complexity" evidence="10">
    <location>
        <begin position="516"/>
        <end position="545"/>
    </location>
</feature>
<gene>
    <name evidence="11" type="ORF">BDV26DRAFT_21967</name>
</gene>
<feature type="compositionally biased region" description="Pro residues" evidence="10">
    <location>
        <begin position="1"/>
        <end position="11"/>
    </location>
</feature>
<dbReference type="EMBL" id="ML736266">
    <property type="protein sequence ID" value="KAE8375186.1"/>
    <property type="molecule type" value="Genomic_DNA"/>
</dbReference>
<feature type="region of interest" description="Disordered" evidence="10">
    <location>
        <begin position="1"/>
        <end position="226"/>
    </location>
</feature>
<accession>A0A5N7B0P0</accession>
<keyword evidence="7" id="KW-0694">RNA-binding</keyword>
<name>A0A5N7B0P0_9EURO</name>
<dbReference type="GO" id="GO:0000493">
    <property type="term" value="P:box H/ACA snoRNP assembly"/>
    <property type="evidence" value="ECO:0007669"/>
    <property type="project" value="InterPro"/>
</dbReference>
<dbReference type="OrthoDB" id="21550at2759"/>
<evidence type="ECO:0000256" key="8">
    <source>
        <dbReference type="ARBA" id="ARBA00023242"/>
    </source>
</evidence>
<dbReference type="FunFam" id="2.40.10.230:FF:000002">
    <property type="entry name" value="H/ACA ribonucleoprotein complex non-core subunit NAF1"/>
    <property type="match status" value="1"/>
</dbReference>
<comment type="similarity">
    <text evidence="2">Belongs to the NAF1 family.</text>
</comment>
<protein>
    <recommendedName>
        <fullName evidence="3">H/ACA ribonucleoprotein complex non-core subunit NAF1</fullName>
    </recommendedName>
    <alternativeName>
        <fullName evidence="9">Nuclear assembly factor 1</fullName>
    </alternativeName>
</protein>
<sequence length="671" mass="73744">MSDQQPPQPPHPLEDANEGPPVKRTCMNDTPPIALTPADDGSDFYNTPWVARTPAEPIENSEVAIQGQTNEPATSHPSTLIPGLNLVNDSLKDLQPAKNDPSPSPNPTTQDSVHIDTQNRMDIEDTQLEKPECTVETIGKVEGEQNPESHNQGEAVNQSQVDDNKTNGDASGAGPVPPPDAMEHDQAEQGEEDEEHPEWEIDSSPYESSSDDSSSDSSDDDDEDYPILSPEEQARILMQAELGSDDEGEGKGRSGGHIRTANELPEEALPIPDVTVTPEMKIVLLGHVEAVVENTVLIAANTSGEYQVLESGSLLCLEDRSVIGVVAETLGRVENPLYTIRFPTAAAVEERGLSKERNVYYIEQHSTFVFTQPLKGMKGSDASNFHDEEIGEDEVEFSDDEAEAEYKRKLKQKRQERKEARDGPAKAKKGPPGPSKLSQTELNYDDNAGEDGYTPLARPKNLHEMMGRQEAPVENDGPSGRGGFRGGRGRGRGSDRSRGGRGRGGGPRDTQHYDRQPYQQQGSGSQPQSSNYSQQPYQQAQPNAYGMPQPYPAYPSFPQQQQQQQQPPQSQPPQPQSQPQQHFGQGAVPPGFNFQMPFQQAYPQQNPYQFPPNMQINPLFLAALQQQQQYQQQQAPGQQPAQAATMNFDQVKAQLDLLRQLSNNNQGPPRS</sequence>
<evidence type="ECO:0000256" key="7">
    <source>
        <dbReference type="ARBA" id="ARBA00022884"/>
    </source>
</evidence>
<keyword evidence="12" id="KW-1185">Reference proteome</keyword>
<evidence type="ECO:0000256" key="2">
    <source>
        <dbReference type="ARBA" id="ARBA00009801"/>
    </source>
</evidence>
<feature type="compositionally biased region" description="Polar residues" evidence="10">
    <location>
        <begin position="146"/>
        <end position="161"/>
    </location>
</feature>
<dbReference type="InterPro" id="IPR040309">
    <property type="entry name" value="Naf1"/>
</dbReference>
<keyword evidence="8" id="KW-0539">Nucleus</keyword>
<keyword evidence="6" id="KW-0597">Phosphoprotein</keyword>
<dbReference type="Pfam" id="PF04410">
    <property type="entry name" value="Gar1"/>
    <property type="match status" value="1"/>
</dbReference>